<dbReference type="EMBL" id="CAIIXF020000010">
    <property type="protein sequence ID" value="CAH1796710.1"/>
    <property type="molecule type" value="Genomic_DNA"/>
</dbReference>
<evidence type="ECO:0000313" key="1">
    <source>
        <dbReference type="EMBL" id="CAH1796710.1"/>
    </source>
</evidence>
<dbReference type="Proteomes" id="UP000749559">
    <property type="component" value="Unassembled WGS sequence"/>
</dbReference>
<comment type="caution">
    <text evidence="1">The sequence shown here is derived from an EMBL/GenBank/DDBJ whole genome shotgun (WGS) entry which is preliminary data.</text>
</comment>
<sequence>MSNGDKKVLYYITGYLLRTIKTMKIKDYDRDNILALAKTATMTTGTASSWTTALHRGGHMYPSDTFYGIIVMCENVVRGRIDNTNITATSLQIAPFKEAILEDPTILLQWETMTKQSSSSASKI</sequence>
<keyword evidence="2" id="KW-1185">Reference proteome</keyword>
<dbReference type="AlphaFoldDB" id="A0A8S4PTC1"/>
<organism evidence="1 2">
    <name type="scientific">Owenia fusiformis</name>
    <name type="common">Polychaete worm</name>
    <dbReference type="NCBI Taxonomy" id="6347"/>
    <lineage>
        <taxon>Eukaryota</taxon>
        <taxon>Metazoa</taxon>
        <taxon>Spiralia</taxon>
        <taxon>Lophotrochozoa</taxon>
        <taxon>Annelida</taxon>
        <taxon>Polychaeta</taxon>
        <taxon>Sedentaria</taxon>
        <taxon>Canalipalpata</taxon>
        <taxon>Sabellida</taxon>
        <taxon>Oweniida</taxon>
        <taxon>Oweniidae</taxon>
        <taxon>Owenia</taxon>
    </lineage>
</organism>
<feature type="non-terminal residue" evidence="1">
    <location>
        <position position="124"/>
    </location>
</feature>
<proteinExistence type="predicted"/>
<protein>
    <submittedName>
        <fullName evidence="1">Uncharacterized protein</fullName>
    </submittedName>
</protein>
<accession>A0A8S4PTC1</accession>
<gene>
    <name evidence="1" type="ORF">OFUS_LOCUS21092</name>
</gene>
<name>A0A8S4PTC1_OWEFU</name>
<reference evidence="1" key="1">
    <citation type="submission" date="2022-03" db="EMBL/GenBank/DDBJ databases">
        <authorList>
            <person name="Martin C."/>
        </authorList>
    </citation>
    <scope>NUCLEOTIDE SEQUENCE</scope>
</reference>
<evidence type="ECO:0000313" key="2">
    <source>
        <dbReference type="Proteomes" id="UP000749559"/>
    </source>
</evidence>